<evidence type="ECO:0000313" key="2">
    <source>
        <dbReference type="EMBL" id="MBO0449164.1"/>
    </source>
</evidence>
<organism evidence="2 3">
    <name type="scientific">Candidatus Enterococcus myersii</name>
    <dbReference type="NCBI Taxonomy" id="2815322"/>
    <lineage>
        <taxon>Bacteria</taxon>
        <taxon>Bacillati</taxon>
        <taxon>Bacillota</taxon>
        <taxon>Bacilli</taxon>
        <taxon>Lactobacillales</taxon>
        <taxon>Enterococcaceae</taxon>
        <taxon>Enterococcus</taxon>
    </lineage>
</organism>
<keyword evidence="3" id="KW-1185">Reference proteome</keyword>
<name>A0ABS3H6W1_9ENTE</name>
<reference evidence="2 3" key="1">
    <citation type="submission" date="2021-03" db="EMBL/GenBank/DDBJ databases">
        <title>Enterococcal diversity collection.</title>
        <authorList>
            <person name="Gilmore M.S."/>
            <person name="Schwartzman J."/>
            <person name="Van Tyne D."/>
            <person name="Martin M."/>
            <person name="Earl A.M."/>
            <person name="Manson A.L."/>
            <person name="Straub T."/>
            <person name="Salamzade R."/>
            <person name="Saavedra J."/>
            <person name="Lebreton F."/>
            <person name="Prichula J."/>
            <person name="Schaufler K."/>
            <person name="Gaca A."/>
            <person name="Sgardioli B."/>
            <person name="Wagenaar J."/>
            <person name="Strong T."/>
        </authorList>
    </citation>
    <scope>NUCLEOTIDE SEQUENCE [LARGE SCALE GENOMIC DNA]</scope>
    <source>
        <strain evidence="2 3">MJM12</strain>
    </source>
</reference>
<gene>
    <name evidence="2" type="ORF">JZO76_06390</name>
</gene>
<feature type="signal peptide" evidence="1">
    <location>
        <begin position="1"/>
        <end position="19"/>
    </location>
</feature>
<evidence type="ECO:0000313" key="3">
    <source>
        <dbReference type="Proteomes" id="UP000664256"/>
    </source>
</evidence>
<proteinExistence type="predicted"/>
<sequence length="90" mass="10445">MILFSTLILLLIYPSQVFASNMENNTARKLLNQAELVASITNLNEQEKEVIKLQEILENYDVDISESYWTPEKNEALTRGYGQWHDLRKG</sequence>
<keyword evidence="1" id="KW-0732">Signal</keyword>
<accession>A0ABS3H6W1</accession>
<comment type="caution">
    <text evidence="2">The sequence shown here is derived from an EMBL/GenBank/DDBJ whole genome shotgun (WGS) entry which is preliminary data.</text>
</comment>
<dbReference type="Proteomes" id="UP000664256">
    <property type="component" value="Unassembled WGS sequence"/>
</dbReference>
<dbReference type="EMBL" id="JAFLVT010000008">
    <property type="protein sequence ID" value="MBO0449164.1"/>
    <property type="molecule type" value="Genomic_DNA"/>
</dbReference>
<protein>
    <submittedName>
        <fullName evidence="2">Uncharacterized protein</fullName>
    </submittedName>
</protein>
<evidence type="ECO:0000256" key="1">
    <source>
        <dbReference type="SAM" id="SignalP"/>
    </source>
</evidence>
<feature type="chain" id="PRO_5046857894" evidence="1">
    <location>
        <begin position="20"/>
        <end position="90"/>
    </location>
</feature>